<evidence type="ECO:0000256" key="7">
    <source>
        <dbReference type="ARBA" id="ARBA00023053"/>
    </source>
</evidence>
<gene>
    <name evidence="16" type="primary">LOC105231106</name>
</gene>
<evidence type="ECO:0000313" key="15">
    <source>
        <dbReference type="Proteomes" id="UP001652620"/>
    </source>
</evidence>
<feature type="region of interest" description="Disordered" evidence="13">
    <location>
        <begin position="1"/>
        <end position="22"/>
    </location>
</feature>
<evidence type="ECO:0000256" key="2">
    <source>
        <dbReference type="ARBA" id="ARBA00007193"/>
    </source>
</evidence>
<evidence type="ECO:0000256" key="11">
    <source>
        <dbReference type="ARBA" id="ARBA00023303"/>
    </source>
</evidence>
<evidence type="ECO:0000256" key="3">
    <source>
        <dbReference type="ARBA" id="ARBA00022448"/>
    </source>
</evidence>
<evidence type="ECO:0000256" key="10">
    <source>
        <dbReference type="ARBA" id="ARBA00023201"/>
    </source>
</evidence>
<dbReference type="PANTHER" id="PTHR11690:SF253">
    <property type="entry name" value="PICKPOCKET 18-RELATED"/>
    <property type="match status" value="1"/>
</dbReference>
<sequence>MATLSLHKKRYTPQQAPNKTHSPFLLGRAPWWVPAVPAAQRDGKRKISFAEALKDFLRNVSFHCYGKLVEPHRRFHERFFWIIFHITMMSVMIVFLWRTPIFEGQFLSTTMFDPLYPIHKVPFPTISICTLNRMSSLRYQICGDTVSASFHTPYMYIDQNLIFKNLKNIFLKLYLFSQQKDPYKRGVNYFYHEIRKLSFPYSKATEKDENYEDFLEFQNFLDIYDTTDSEVFFNTRDRMKQLTPNCKDILVRCRLAGEDFDCLTKFTETLTANGFCCTFNDDGLYSKPRPQSLSFYEELNGLVLLLNSSNNDEYFKASLSASFAFYIHSYGHYADIASGSVKERYVESGKHTYMAIKPGIIETVNEARILPPSVFKMLLNFFLAHFAKRQCYFGDEKARIFGKLYSYNSCITRCRMYSILVLCNCLLFMHPNELLDVSTEYVYCTLRHKACLDRYYFKWSNVITERENIPGLEREMEDSLYCPQCLPMCSSERYVVHANALPLTSYNMRTFPDIDAENLSNFALTHVYFGVSHIQIFRRVLKDTWFEVLSFIGNIVSIITGFSLVGICEVLYFICRQLFLAFKSELASERKTKKQKAKTDLIILP</sequence>
<evidence type="ECO:0000256" key="14">
    <source>
        <dbReference type="SAM" id="Phobius"/>
    </source>
</evidence>
<dbReference type="PANTHER" id="PTHR11690">
    <property type="entry name" value="AMILORIDE-SENSITIVE SODIUM CHANNEL-RELATED"/>
    <property type="match status" value="1"/>
</dbReference>
<evidence type="ECO:0000256" key="6">
    <source>
        <dbReference type="ARBA" id="ARBA00022989"/>
    </source>
</evidence>
<dbReference type="InterPro" id="IPR001873">
    <property type="entry name" value="ENaC"/>
</dbReference>
<keyword evidence="3 12" id="KW-0813">Transport</keyword>
<evidence type="ECO:0000256" key="12">
    <source>
        <dbReference type="RuleBase" id="RU000679"/>
    </source>
</evidence>
<dbReference type="RefSeq" id="XP_049305455.1">
    <property type="nucleotide sequence ID" value="XM_049449498.1"/>
</dbReference>
<keyword evidence="6 14" id="KW-1133">Transmembrane helix</keyword>
<evidence type="ECO:0000256" key="13">
    <source>
        <dbReference type="SAM" id="MobiDB-lite"/>
    </source>
</evidence>
<comment type="subcellular location">
    <subcellularLocation>
        <location evidence="1">Membrane</location>
        <topology evidence="1">Multi-pass membrane protein</topology>
    </subcellularLocation>
</comment>
<keyword evidence="5 12" id="KW-0812">Transmembrane</keyword>
<feature type="transmembrane region" description="Helical" evidence="14">
    <location>
        <begin position="79"/>
        <end position="97"/>
    </location>
</feature>
<proteinExistence type="inferred from homology"/>
<evidence type="ECO:0000256" key="8">
    <source>
        <dbReference type="ARBA" id="ARBA00023065"/>
    </source>
</evidence>
<reference evidence="15" key="1">
    <citation type="submission" date="2025-05" db="UniProtKB">
        <authorList>
            <consortium name="RefSeq"/>
        </authorList>
    </citation>
    <scope>NUCLEOTIDE SEQUENCE [LARGE SCALE GENOMIC DNA]</scope>
</reference>
<feature type="transmembrane region" description="Helical" evidence="14">
    <location>
        <begin position="548"/>
        <end position="574"/>
    </location>
</feature>
<dbReference type="GeneID" id="105231106"/>
<evidence type="ECO:0000256" key="5">
    <source>
        <dbReference type="ARBA" id="ARBA00022692"/>
    </source>
</evidence>
<evidence type="ECO:0000256" key="9">
    <source>
        <dbReference type="ARBA" id="ARBA00023136"/>
    </source>
</evidence>
<keyword evidence="15" id="KW-1185">Reference proteome</keyword>
<accession>A0ABM3J893</accession>
<reference evidence="16" key="2">
    <citation type="submission" date="2025-08" db="UniProtKB">
        <authorList>
            <consortium name="RefSeq"/>
        </authorList>
    </citation>
    <scope>IDENTIFICATION</scope>
    <source>
        <tissue evidence="16">Adult</tissue>
    </source>
</reference>
<organism evidence="15 16">
    <name type="scientific">Bactrocera dorsalis</name>
    <name type="common">Oriental fruit fly</name>
    <name type="synonym">Dacus dorsalis</name>
    <dbReference type="NCBI Taxonomy" id="27457"/>
    <lineage>
        <taxon>Eukaryota</taxon>
        <taxon>Metazoa</taxon>
        <taxon>Ecdysozoa</taxon>
        <taxon>Arthropoda</taxon>
        <taxon>Hexapoda</taxon>
        <taxon>Insecta</taxon>
        <taxon>Pterygota</taxon>
        <taxon>Neoptera</taxon>
        <taxon>Endopterygota</taxon>
        <taxon>Diptera</taxon>
        <taxon>Brachycera</taxon>
        <taxon>Muscomorpha</taxon>
        <taxon>Tephritoidea</taxon>
        <taxon>Tephritidae</taxon>
        <taxon>Bactrocera</taxon>
        <taxon>Bactrocera</taxon>
    </lineage>
</organism>
<keyword evidence="10 12" id="KW-0739">Sodium transport</keyword>
<evidence type="ECO:0000256" key="1">
    <source>
        <dbReference type="ARBA" id="ARBA00004141"/>
    </source>
</evidence>
<feature type="compositionally biased region" description="Basic residues" evidence="13">
    <location>
        <begin position="1"/>
        <end position="11"/>
    </location>
</feature>
<keyword evidence="4 12" id="KW-0894">Sodium channel</keyword>
<comment type="similarity">
    <text evidence="2 12">Belongs to the amiloride-sensitive sodium channel (TC 1.A.6) family.</text>
</comment>
<evidence type="ECO:0000313" key="16">
    <source>
        <dbReference type="RefSeq" id="XP_049305455.1"/>
    </source>
</evidence>
<feature type="compositionally biased region" description="Polar residues" evidence="13">
    <location>
        <begin position="12"/>
        <end position="21"/>
    </location>
</feature>
<name>A0ABM3J893_BACDO</name>
<dbReference type="Gene3D" id="2.60.470.10">
    <property type="entry name" value="Acid-sensing ion channels like domains"/>
    <property type="match status" value="1"/>
</dbReference>
<dbReference type="Proteomes" id="UP001652620">
    <property type="component" value="Chromosome 2"/>
</dbReference>
<protein>
    <submittedName>
        <fullName evidence="16">LOW QUALITY PROTEIN: sodium channel protein Nach</fullName>
    </submittedName>
</protein>
<dbReference type="GO" id="GO:0034220">
    <property type="term" value="P:monoatomic ion transmembrane transport"/>
    <property type="evidence" value="ECO:0007669"/>
    <property type="project" value="UniProtKB-KW"/>
</dbReference>
<dbReference type="Pfam" id="PF00858">
    <property type="entry name" value="ASC"/>
    <property type="match status" value="1"/>
</dbReference>
<keyword evidence="11 12" id="KW-0407">Ion channel</keyword>
<evidence type="ECO:0000256" key="4">
    <source>
        <dbReference type="ARBA" id="ARBA00022461"/>
    </source>
</evidence>
<keyword evidence="8 12" id="KW-0406">Ion transport</keyword>
<keyword evidence="9 14" id="KW-0472">Membrane</keyword>
<keyword evidence="7" id="KW-0915">Sodium</keyword>